<dbReference type="InterPro" id="IPR012337">
    <property type="entry name" value="RNaseH-like_sf"/>
</dbReference>
<evidence type="ECO:0000313" key="7">
    <source>
        <dbReference type="EMBL" id="KAJ8897755.1"/>
    </source>
</evidence>
<dbReference type="InterPro" id="IPR052035">
    <property type="entry name" value="ZnF_BED_domain_contain"/>
</dbReference>
<evidence type="ECO:0000256" key="4">
    <source>
        <dbReference type="ARBA" id="ARBA00022833"/>
    </source>
</evidence>
<dbReference type="Proteomes" id="UP001159363">
    <property type="component" value="Chromosome 1"/>
</dbReference>
<dbReference type="EMBL" id="JARBHB010000001">
    <property type="protein sequence ID" value="KAJ8897755.1"/>
    <property type="molecule type" value="Genomic_DNA"/>
</dbReference>
<keyword evidence="2" id="KW-0479">Metal-binding</keyword>
<dbReference type="InterPro" id="IPR008906">
    <property type="entry name" value="HATC_C_dom"/>
</dbReference>
<evidence type="ECO:0000313" key="8">
    <source>
        <dbReference type="Proteomes" id="UP001159363"/>
    </source>
</evidence>
<evidence type="ECO:0000256" key="3">
    <source>
        <dbReference type="ARBA" id="ARBA00022771"/>
    </source>
</evidence>
<evidence type="ECO:0000256" key="1">
    <source>
        <dbReference type="ARBA" id="ARBA00004123"/>
    </source>
</evidence>
<evidence type="ECO:0000256" key="5">
    <source>
        <dbReference type="ARBA" id="ARBA00023242"/>
    </source>
</evidence>
<sequence>MGLQNIKNYIIHHLDAYYSIEATETNRFYALATCLDPRQQQNQFGHAYRRSKNQLQPVFQCTLPSLSSQSPAEGEVKNYLDEPLTPDEDTVFQYWETAPYPILKRLASKYLCVPAGTVASEQLFSTCGSFLNNRCSLKPEKLRMLVFLKKNLKC</sequence>
<keyword evidence="4" id="KW-0862">Zinc</keyword>
<evidence type="ECO:0000256" key="2">
    <source>
        <dbReference type="ARBA" id="ARBA00022723"/>
    </source>
</evidence>
<comment type="subcellular location">
    <subcellularLocation>
        <location evidence="1">Nucleus</location>
    </subcellularLocation>
</comment>
<dbReference type="PANTHER" id="PTHR46481:SF10">
    <property type="entry name" value="ZINC FINGER BED DOMAIN-CONTAINING PROTEIN 39"/>
    <property type="match status" value="1"/>
</dbReference>
<reference evidence="7 8" key="1">
    <citation type="submission" date="2023-02" db="EMBL/GenBank/DDBJ databases">
        <title>LHISI_Scaffold_Assembly.</title>
        <authorList>
            <person name="Stuart O.P."/>
            <person name="Cleave R."/>
            <person name="Magrath M.J.L."/>
            <person name="Mikheyev A.S."/>
        </authorList>
    </citation>
    <scope>NUCLEOTIDE SEQUENCE [LARGE SCALE GENOMIC DNA]</scope>
    <source>
        <strain evidence="7">Daus_M_001</strain>
        <tissue evidence="7">Leg muscle</tissue>
    </source>
</reference>
<keyword evidence="5" id="KW-0539">Nucleus</keyword>
<dbReference type="SUPFAM" id="SSF53098">
    <property type="entry name" value="Ribonuclease H-like"/>
    <property type="match status" value="1"/>
</dbReference>
<gene>
    <name evidence="7" type="ORF">PR048_003105</name>
</gene>
<evidence type="ECO:0000259" key="6">
    <source>
        <dbReference type="Pfam" id="PF05699"/>
    </source>
</evidence>
<proteinExistence type="predicted"/>
<name>A0ABQ9IM34_9NEOP</name>
<accession>A0ABQ9IM34</accession>
<comment type="caution">
    <text evidence="7">The sequence shown here is derived from an EMBL/GenBank/DDBJ whole genome shotgun (WGS) entry which is preliminary data.</text>
</comment>
<keyword evidence="8" id="KW-1185">Reference proteome</keyword>
<feature type="domain" description="HAT C-terminal dimerisation" evidence="6">
    <location>
        <begin position="75"/>
        <end position="152"/>
    </location>
</feature>
<organism evidence="7 8">
    <name type="scientific">Dryococelus australis</name>
    <dbReference type="NCBI Taxonomy" id="614101"/>
    <lineage>
        <taxon>Eukaryota</taxon>
        <taxon>Metazoa</taxon>
        <taxon>Ecdysozoa</taxon>
        <taxon>Arthropoda</taxon>
        <taxon>Hexapoda</taxon>
        <taxon>Insecta</taxon>
        <taxon>Pterygota</taxon>
        <taxon>Neoptera</taxon>
        <taxon>Polyneoptera</taxon>
        <taxon>Phasmatodea</taxon>
        <taxon>Verophasmatodea</taxon>
        <taxon>Anareolatae</taxon>
        <taxon>Phasmatidae</taxon>
        <taxon>Eurycanthinae</taxon>
        <taxon>Dryococelus</taxon>
    </lineage>
</organism>
<protein>
    <recommendedName>
        <fullName evidence="6">HAT C-terminal dimerisation domain-containing protein</fullName>
    </recommendedName>
</protein>
<dbReference type="Pfam" id="PF05699">
    <property type="entry name" value="Dimer_Tnp_hAT"/>
    <property type="match status" value="1"/>
</dbReference>
<keyword evidence="3" id="KW-0863">Zinc-finger</keyword>
<dbReference type="PANTHER" id="PTHR46481">
    <property type="entry name" value="ZINC FINGER BED DOMAIN-CONTAINING PROTEIN 4"/>
    <property type="match status" value="1"/>
</dbReference>